<name>A0A193G448_9BORD</name>
<organism evidence="3 4">
    <name type="scientific">Bordetella bronchialis</name>
    <dbReference type="NCBI Taxonomy" id="463025"/>
    <lineage>
        <taxon>Bacteria</taxon>
        <taxon>Pseudomonadati</taxon>
        <taxon>Pseudomonadota</taxon>
        <taxon>Betaproteobacteria</taxon>
        <taxon>Burkholderiales</taxon>
        <taxon>Alcaligenaceae</taxon>
        <taxon>Bordetella</taxon>
    </lineage>
</organism>
<dbReference type="InterPro" id="IPR011042">
    <property type="entry name" value="6-blade_b-propeller_TolB-like"/>
</dbReference>
<dbReference type="PANTHER" id="PTHR10009:SF18">
    <property type="entry name" value="PROTEIN YELLOW-LIKE PROTEIN"/>
    <property type="match status" value="1"/>
</dbReference>
<dbReference type="EMBL" id="CP016171">
    <property type="protein sequence ID" value="ANN74772.1"/>
    <property type="molecule type" value="Genomic_DNA"/>
</dbReference>
<gene>
    <name evidence="3" type="ORF">BAU08_12940</name>
</gene>
<dbReference type="Pfam" id="PF03022">
    <property type="entry name" value="MRJP"/>
    <property type="match status" value="1"/>
</dbReference>
<sequence length="338" mass="37137">MFQGQRVWNGVTTTPEGRVFVSYPQADGSGMQVAELDAQGRPYPFPDASWNGPQTWAPGTVGTGFVHVNALRVGPDGKLWIVDAGAPGMGKPAVKGGARLFRFDPQTRQLLQTYDLAAAVHPYSYIDDVRFNGRYAYITDAGAPGLIVLDLQTGAARRVLDNNNATTAMRPLRADGRAVLDAKGQPVRVHADQLEVSPDGQWLYFQPASGPMARVPTRVLNDPSASEKDIASQVKLEWADTPSTGGTAIDAKGNLYTTDTDKRRILRVSPEGKVSTVIEDDRLIWADALWIDRQGYLWIPASQLNRTPDFNGGRMEVQYPVWIYRLQIHARPSPLDHS</sequence>
<proteinExistence type="predicted"/>
<evidence type="ECO:0000313" key="4">
    <source>
        <dbReference type="Proteomes" id="UP000092213"/>
    </source>
</evidence>
<dbReference type="PANTHER" id="PTHR10009">
    <property type="entry name" value="PROTEIN YELLOW-RELATED"/>
    <property type="match status" value="1"/>
</dbReference>
<evidence type="ECO:0000256" key="2">
    <source>
        <dbReference type="ARBA" id="ARBA00022525"/>
    </source>
</evidence>
<dbReference type="InterPro" id="IPR017996">
    <property type="entry name" value="MRJP/yellow-related"/>
</dbReference>
<evidence type="ECO:0000256" key="1">
    <source>
        <dbReference type="ARBA" id="ARBA00004613"/>
    </source>
</evidence>
<dbReference type="Proteomes" id="UP000092213">
    <property type="component" value="Chromosome"/>
</dbReference>
<evidence type="ECO:0000313" key="3">
    <source>
        <dbReference type="EMBL" id="ANN74772.1"/>
    </source>
</evidence>
<protein>
    <recommendedName>
        <fullName evidence="5">Gluconolactonase</fullName>
    </recommendedName>
</protein>
<evidence type="ECO:0008006" key="5">
    <source>
        <dbReference type="Google" id="ProtNLM"/>
    </source>
</evidence>
<dbReference type="AlphaFoldDB" id="A0A193G448"/>
<dbReference type="STRING" id="463025.BAU08_12940"/>
<reference evidence="3 4" key="1">
    <citation type="submission" date="2016-06" db="EMBL/GenBank/DDBJ databases">
        <title>Complete genome sequences of Bordetella bronchialis and Bordetella flabilis.</title>
        <authorList>
            <person name="LiPuma J.J."/>
            <person name="Spilker T."/>
        </authorList>
    </citation>
    <scope>NUCLEOTIDE SEQUENCE [LARGE SCALE GENOMIC DNA]</scope>
    <source>
        <strain evidence="3 4">AU17976</strain>
    </source>
</reference>
<dbReference type="Gene3D" id="2.120.10.30">
    <property type="entry name" value="TolB, C-terminal domain"/>
    <property type="match status" value="1"/>
</dbReference>
<dbReference type="SUPFAM" id="SSF63829">
    <property type="entry name" value="Calcium-dependent phosphotriesterase"/>
    <property type="match status" value="1"/>
</dbReference>
<keyword evidence="2" id="KW-0964">Secreted</keyword>
<accession>A0A193G448</accession>
<comment type="subcellular location">
    <subcellularLocation>
        <location evidence="1">Secreted</location>
    </subcellularLocation>
</comment>
<dbReference type="GO" id="GO:0005576">
    <property type="term" value="C:extracellular region"/>
    <property type="evidence" value="ECO:0007669"/>
    <property type="project" value="UniProtKB-SubCell"/>
</dbReference>